<evidence type="ECO:0000256" key="6">
    <source>
        <dbReference type="SAM" id="MobiDB-lite"/>
    </source>
</evidence>
<evidence type="ECO:0000256" key="4">
    <source>
        <dbReference type="ARBA" id="ARBA00023136"/>
    </source>
</evidence>
<feature type="transmembrane region" description="Helical" evidence="7">
    <location>
        <begin position="253"/>
        <end position="275"/>
    </location>
</feature>
<dbReference type="GO" id="GO:0016020">
    <property type="term" value="C:membrane"/>
    <property type="evidence" value="ECO:0007669"/>
    <property type="project" value="UniProtKB-SubCell"/>
</dbReference>
<dbReference type="InterPro" id="IPR049326">
    <property type="entry name" value="Rhodopsin_dom_fungi"/>
</dbReference>
<evidence type="ECO:0000259" key="8">
    <source>
        <dbReference type="Pfam" id="PF20684"/>
    </source>
</evidence>
<evidence type="ECO:0000256" key="1">
    <source>
        <dbReference type="ARBA" id="ARBA00004141"/>
    </source>
</evidence>
<dbReference type="Pfam" id="PF20684">
    <property type="entry name" value="Fung_rhodopsin"/>
    <property type="match status" value="1"/>
</dbReference>
<gene>
    <name evidence="9" type="ORF">NKR19_g7595</name>
</gene>
<name>A0AA38RRL3_9PEZI</name>
<feature type="compositionally biased region" description="Basic and acidic residues" evidence="6">
    <location>
        <begin position="330"/>
        <end position="341"/>
    </location>
</feature>
<reference evidence="9" key="1">
    <citation type="submission" date="2022-07" db="EMBL/GenBank/DDBJ databases">
        <title>Fungi with potential for degradation of polypropylene.</title>
        <authorList>
            <person name="Gostincar C."/>
        </authorList>
    </citation>
    <scope>NUCLEOTIDE SEQUENCE</scope>
    <source>
        <strain evidence="9">EXF-13287</strain>
    </source>
</reference>
<feature type="transmembrane region" description="Helical" evidence="7">
    <location>
        <begin position="185"/>
        <end position="208"/>
    </location>
</feature>
<feature type="transmembrane region" description="Helical" evidence="7">
    <location>
        <begin position="220"/>
        <end position="238"/>
    </location>
</feature>
<evidence type="ECO:0000256" key="7">
    <source>
        <dbReference type="SAM" id="Phobius"/>
    </source>
</evidence>
<keyword evidence="3 7" id="KW-1133">Transmembrane helix</keyword>
<feature type="region of interest" description="Disordered" evidence="6">
    <location>
        <begin position="412"/>
        <end position="442"/>
    </location>
</feature>
<dbReference type="PANTHER" id="PTHR33048:SF19">
    <property type="entry name" value="MEMBRANE PROTEIN PTH11-LIKE, PUTATIVE (AFU_ORTHOLOGUE AFUA_1G14080)-RELATED"/>
    <property type="match status" value="1"/>
</dbReference>
<keyword evidence="10" id="KW-1185">Reference proteome</keyword>
<evidence type="ECO:0000313" key="9">
    <source>
        <dbReference type="EMBL" id="KAJ9139031.1"/>
    </source>
</evidence>
<dbReference type="Proteomes" id="UP001174691">
    <property type="component" value="Unassembled WGS sequence"/>
</dbReference>
<sequence>MPLYSDPPPLRPFQEDKPTLLVCWWITLFCTVIILLRVGGRFVRSERLFREDKVAALALIPLYLRMGAVHVILMYGTNNVQLAGAHLSEKELRDRRIGSGLVLLSRILYAATLWTLKNTILEFFRRLNITWQRSYQITLNVIRCTLVATFVAVVISDLAECHPFSHNWQVVPDPGGKCRQGYGQLLTMAVCNVFTDLLLVIFPIPVIVGSGMTLKRKVQLILLFSLSLAPVTVTLYRVPHIIDDHGSQATRSLYASVELLFATAAANALVLGSFVRDRGVKKKRFKYGSVAAGSMERSSGSNSRRPTLNKHWGSLEDLARDTGFGVVPELRESDSEAHDRLYTPAPTLTPTDDMNNWHFPGQKRTSTRSDDSLLSRDQPPSAKSNWSNSNSTPRKVSFFDVGGLLDEEPISRQNSHISSDGGPLSSHSLPSPSVPASGSGFRRGSTAFLQDIGGLLSPAYRPAGNINAPKLKTATELQPIRSEPESPYSTPSPTHRPSDGMRDLVLHDPGGLLNTNNTT</sequence>
<comment type="caution">
    <text evidence="9">The sequence shown here is derived from an EMBL/GenBank/DDBJ whole genome shotgun (WGS) entry which is preliminary data.</text>
</comment>
<feature type="compositionally biased region" description="Basic and acidic residues" evidence="6">
    <location>
        <begin position="496"/>
        <end position="506"/>
    </location>
</feature>
<feature type="transmembrane region" description="Helical" evidence="7">
    <location>
        <begin position="20"/>
        <end position="43"/>
    </location>
</feature>
<keyword evidence="4 7" id="KW-0472">Membrane</keyword>
<comment type="subcellular location">
    <subcellularLocation>
        <location evidence="1">Membrane</location>
        <topology evidence="1">Multi-pass membrane protein</topology>
    </subcellularLocation>
</comment>
<protein>
    <submittedName>
        <fullName evidence="9">Integral membrane</fullName>
    </submittedName>
</protein>
<feature type="compositionally biased region" description="Low complexity" evidence="6">
    <location>
        <begin position="418"/>
        <end position="437"/>
    </location>
</feature>
<dbReference type="EMBL" id="JANBVN010000135">
    <property type="protein sequence ID" value="KAJ9139031.1"/>
    <property type="molecule type" value="Genomic_DNA"/>
</dbReference>
<evidence type="ECO:0000256" key="5">
    <source>
        <dbReference type="ARBA" id="ARBA00038359"/>
    </source>
</evidence>
<organism evidence="9 10">
    <name type="scientific">Coniochaeta hoffmannii</name>
    <dbReference type="NCBI Taxonomy" id="91930"/>
    <lineage>
        <taxon>Eukaryota</taxon>
        <taxon>Fungi</taxon>
        <taxon>Dikarya</taxon>
        <taxon>Ascomycota</taxon>
        <taxon>Pezizomycotina</taxon>
        <taxon>Sordariomycetes</taxon>
        <taxon>Sordariomycetidae</taxon>
        <taxon>Coniochaetales</taxon>
        <taxon>Coniochaetaceae</taxon>
        <taxon>Coniochaeta</taxon>
    </lineage>
</organism>
<feature type="transmembrane region" description="Helical" evidence="7">
    <location>
        <begin position="137"/>
        <end position="155"/>
    </location>
</feature>
<feature type="region of interest" description="Disordered" evidence="6">
    <location>
        <begin position="473"/>
        <end position="519"/>
    </location>
</feature>
<comment type="similarity">
    <text evidence="5">Belongs to the SAT4 family.</text>
</comment>
<dbReference type="InterPro" id="IPR052337">
    <property type="entry name" value="SAT4-like"/>
</dbReference>
<keyword evidence="2 7" id="KW-0812">Transmembrane</keyword>
<feature type="transmembrane region" description="Helical" evidence="7">
    <location>
        <begin position="55"/>
        <end position="77"/>
    </location>
</feature>
<accession>A0AA38RRL3</accession>
<evidence type="ECO:0000256" key="2">
    <source>
        <dbReference type="ARBA" id="ARBA00022692"/>
    </source>
</evidence>
<feature type="transmembrane region" description="Helical" evidence="7">
    <location>
        <begin position="97"/>
        <end position="116"/>
    </location>
</feature>
<dbReference type="AlphaFoldDB" id="A0AA38RRL3"/>
<feature type="region of interest" description="Disordered" evidence="6">
    <location>
        <begin position="330"/>
        <end position="393"/>
    </location>
</feature>
<evidence type="ECO:0000256" key="3">
    <source>
        <dbReference type="ARBA" id="ARBA00022989"/>
    </source>
</evidence>
<evidence type="ECO:0000313" key="10">
    <source>
        <dbReference type="Proteomes" id="UP001174691"/>
    </source>
</evidence>
<proteinExistence type="inferred from homology"/>
<dbReference type="PANTHER" id="PTHR33048">
    <property type="entry name" value="PTH11-LIKE INTEGRAL MEMBRANE PROTEIN (AFU_ORTHOLOGUE AFUA_5G11245)"/>
    <property type="match status" value="1"/>
</dbReference>
<feature type="domain" description="Rhodopsin" evidence="8">
    <location>
        <begin position="36"/>
        <end position="259"/>
    </location>
</feature>
<feature type="compositionally biased region" description="Polar residues" evidence="6">
    <location>
        <begin position="381"/>
        <end position="393"/>
    </location>
</feature>